<feature type="transmembrane region" description="Helical" evidence="9">
    <location>
        <begin position="20"/>
        <end position="37"/>
    </location>
</feature>
<evidence type="ECO:0000256" key="9">
    <source>
        <dbReference type="SAM" id="Phobius"/>
    </source>
</evidence>
<keyword evidence="6 9" id="KW-1133">Transmembrane helix</keyword>
<dbReference type="GO" id="GO:0005886">
    <property type="term" value="C:plasma membrane"/>
    <property type="evidence" value="ECO:0007669"/>
    <property type="project" value="TreeGrafter"/>
</dbReference>
<dbReference type="InterPro" id="IPR001898">
    <property type="entry name" value="SLC13A/DASS"/>
</dbReference>
<evidence type="ECO:0000313" key="11">
    <source>
        <dbReference type="Proteomes" id="UP000624041"/>
    </source>
</evidence>
<dbReference type="GO" id="GO:0015293">
    <property type="term" value="F:symporter activity"/>
    <property type="evidence" value="ECO:0007669"/>
    <property type="project" value="UniProtKB-KW"/>
</dbReference>
<comment type="similarity">
    <text evidence="2">Belongs to the SLC13A/DASS transporter (TC 2.A.47) family. NADC subfamily.</text>
</comment>
<feature type="transmembrane region" description="Helical" evidence="9">
    <location>
        <begin position="370"/>
        <end position="401"/>
    </location>
</feature>
<reference evidence="10" key="1">
    <citation type="journal article" date="2014" name="Int. J. Syst. Evol. Microbiol.">
        <title>Complete genome sequence of Corynebacterium casei LMG S-19264T (=DSM 44701T), isolated from a smear-ripened cheese.</title>
        <authorList>
            <consortium name="US DOE Joint Genome Institute (JGI-PGF)"/>
            <person name="Walter F."/>
            <person name="Albersmeier A."/>
            <person name="Kalinowski J."/>
            <person name="Ruckert C."/>
        </authorList>
    </citation>
    <scope>NUCLEOTIDE SEQUENCE</scope>
    <source>
        <strain evidence="10">JCM 17251</strain>
    </source>
</reference>
<sequence>MKRKTSWLQAVKKLLFTKRAITFTIATLLFLALLYFIPGHVDWNARVAISVMAYGLLLWAMEPIPLGMTSVLTLVLLLFLNGTTIDTALSGFASSAVFLIIAGMMIAKAVNATSLMERVTYAILAKWGKSPKGIFAGMFLLMQVQAFFIPATAVRAQLITPVVLSILRVVGAGRESNFSKLMLIGTAFAGNISGTAILTAAIGNILTIEILQSYLGTSLSYLDWFIYALPIWLLLIITIPIIVWFCYPPEDYSFSDLQKEMKEKQTALGKFSNKEIKCLLILTLTVILWMTQALHGYHPTIPALLAVVLLAFPRIGVVKWNKIIDVNFDMVLLIGSTLSLGFVLIETGAIDLLAGLFTADIVQQAFSNPWLALCLVVILSQIYHLGVTNVSTAVVTLMPVLIGLSLQVGIDPIVIAFASSVTMLFGYILVVETMPNVVIHGTGLIKQRDFYLPGIIATVVTTFITLLVAFTWWRWLGFWP</sequence>
<dbReference type="Pfam" id="PF00939">
    <property type="entry name" value="Na_sulph_symp"/>
    <property type="match status" value="1"/>
</dbReference>
<evidence type="ECO:0000313" key="10">
    <source>
        <dbReference type="EMBL" id="GGN51712.1"/>
    </source>
</evidence>
<comment type="subcellular location">
    <subcellularLocation>
        <location evidence="1">Membrane</location>
        <topology evidence="1">Multi-pass membrane protein</topology>
    </subcellularLocation>
</comment>
<keyword evidence="5" id="KW-0769">Symport</keyword>
<keyword evidence="5" id="KW-0813">Transport</keyword>
<feature type="transmembrane region" description="Helical" evidence="9">
    <location>
        <begin position="154"/>
        <end position="171"/>
    </location>
</feature>
<dbReference type="EMBL" id="BMOS01000003">
    <property type="protein sequence ID" value="GGN51712.1"/>
    <property type="molecule type" value="Genomic_DNA"/>
</dbReference>
<gene>
    <name evidence="10" type="ORF">GCM10007971_06480</name>
</gene>
<comment type="caution">
    <text evidence="10">The sequence shown here is derived from an EMBL/GenBank/DDBJ whole genome shotgun (WGS) entry which is preliminary data.</text>
</comment>
<dbReference type="PANTHER" id="PTHR10283:SF82">
    <property type="entry name" value="SOLUTE CARRIER FAMILY 13 MEMBER 2"/>
    <property type="match status" value="1"/>
</dbReference>
<evidence type="ECO:0000256" key="6">
    <source>
        <dbReference type="ARBA" id="ARBA00022989"/>
    </source>
</evidence>
<evidence type="ECO:0000256" key="2">
    <source>
        <dbReference type="ARBA" id="ARBA00006772"/>
    </source>
</evidence>
<protein>
    <recommendedName>
        <fullName evidence="3">Sodium-dependent dicarboxylate transporter SdcS</fullName>
    </recommendedName>
    <alternativeName>
        <fullName evidence="8">Na(+)/dicarboxylate symporter</fullName>
    </alternativeName>
</protein>
<evidence type="ECO:0000256" key="4">
    <source>
        <dbReference type="ARBA" id="ARBA00022692"/>
    </source>
</evidence>
<feature type="transmembrane region" description="Helical" evidence="9">
    <location>
        <begin position="91"/>
        <end position="110"/>
    </location>
</feature>
<evidence type="ECO:0000256" key="3">
    <source>
        <dbReference type="ARBA" id="ARBA00020150"/>
    </source>
</evidence>
<feature type="transmembrane region" description="Helical" evidence="9">
    <location>
        <begin position="450"/>
        <end position="473"/>
    </location>
</feature>
<organism evidence="10 11">
    <name type="scientific">Oceanobacillus indicireducens</name>
    <dbReference type="NCBI Taxonomy" id="1004261"/>
    <lineage>
        <taxon>Bacteria</taxon>
        <taxon>Bacillati</taxon>
        <taxon>Bacillota</taxon>
        <taxon>Bacilli</taxon>
        <taxon>Bacillales</taxon>
        <taxon>Bacillaceae</taxon>
        <taxon>Oceanobacillus</taxon>
    </lineage>
</organism>
<dbReference type="NCBIfam" id="TIGR00785">
    <property type="entry name" value="dass"/>
    <property type="match status" value="1"/>
</dbReference>
<evidence type="ECO:0000256" key="1">
    <source>
        <dbReference type="ARBA" id="ARBA00004141"/>
    </source>
</evidence>
<feature type="transmembrane region" description="Helical" evidence="9">
    <location>
        <begin position="225"/>
        <end position="247"/>
    </location>
</feature>
<keyword evidence="7 9" id="KW-0472">Membrane</keyword>
<feature type="transmembrane region" description="Helical" evidence="9">
    <location>
        <begin position="330"/>
        <end position="350"/>
    </location>
</feature>
<dbReference type="GO" id="GO:1905039">
    <property type="term" value="P:carboxylic acid transmembrane transport"/>
    <property type="evidence" value="ECO:0007669"/>
    <property type="project" value="UniProtKB-ARBA"/>
</dbReference>
<proteinExistence type="inferred from homology"/>
<evidence type="ECO:0000256" key="8">
    <source>
        <dbReference type="ARBA" id="ARBA00031174"/>
    </source>
</evidence>
<feature type="transmembrane region" description="Helical" evidence="9">
    <location>
        <begin position="183"/>
        <end position="205"/>
    </location>
</feature>
<dbReference type="GO" id="GO:0008514">
    <property type="term" value="F:organic anion transmembrane transporter activity"/>
    <property type="evidence" value="ECO:0007669"/>
    <property type="project" value="UniProtKB-ARBA"/>
</dbReference>
<dbReference type="Proteomes" id="UP000624041">
    <property type="component" value="Unassembled WGS sequence"/>
</dbReference>
<accession>A0A917XSU0</accession>
<dbReference type="PANTHER" id="PTHR10283">
    <property type="entry name" value="SOLUTE CARRIER FAMILY 13 MEMBER"/>
    <property type="match status" value="1"/>
</dbReference>
<dbReference type="AlphaFoldDB" id="A0A917XSU0"/>
<reference evidence="10" key="2">
    <citation type="submission" date="2020-09" db="EMBL/GenBank/DDBJ databases">
        <authorList>
            <person name="Sun Q."/>
            <person name="Ohkuma M."/>
        </authorList>
    </citation>
    <scope>NUCLEOTIDE SEQUENCE</scope>
    <source>
        <strain evidence="10">JCM 17251</strain>
    </source>
</reference>
<dbReference type="RefSeq" id="WP_188855993.1">
    <property type="nucleotide sequence ID" value="NZ_BMOS01000003.1"/>
</dbReference>
<keyword evidence="4 9" id="KW-0812">Transmembrane</keyword>
<name>A0A917XSU0_9BACI</name>
<keyword evidence="11" id="KW-1185">Reference proteome</keyword>
<feature type="transmembrane region" description="Helical" evidence="9">
    <location>
        <begin position="301"/>
        <end position="318"/>
    </location>
</feature>
<feature type="transmembrane region" description="Helical" evidence="9">
    <location>
        <begin position="66"/>
        <end position="85"/>
    </location>
</feature>
<evidence type="ECO:0000256" key="7">
    <source>
        <dbReference type="ARBA" id="ARBA00023136"/>
    </source>
</evidence>
<evidence type="ECO:0000256" key="5">
    <source>
        <dbReference type="ARBA" id="ARBA00022847"/>
    </source>
</evidence>
<feature type="transmembrane region" description="Helical" evidence="9">
    <location>
        <begin position="278"/>
        <end position="295"/>
    </location>
</feature>